<dbReference type="GO" id="GO:0016491">
    <property type="term" value="F:oxidoreductase activity"/>
    <property type="evidence" value="ECO:0007669"/>
    <property type="project" value="UniProtKB-KW"/>
</dbReference>
<dbReference type="Proteomes" id="UP000192936">
    <property type="component" value="Unassembled WGS sequence"/>
</dbReference>
<name>A0A1X7DS30_9PROT</name>
<evidence type="ECO:0000313" key="4">
    <source>
        <dbReference type="Proteomes" id="UP000192936"/>
    </source>
</evidence>
<gene>
    <name evidence="3" type="ORF">SAMN02982917_0901</name>
</gene>
<dbReference type="RefSeq" id="WP_085082662.1">
    <property type="nucleotide sequence ID" value="NZ_FXAK01000001.1"/>
</dbReference>
<dbReference type="SUPFAM" id="SSF54373">
    <property type="entry name" value="FAD-linked reductases, C-terminal domain"/>
    <property type="match status" value="1"/>
</dbReference>
<dbReference type="AlphaFoldDB" id="A0A1X7DS30"/>
<dbReference type="EMBL" id="FXAK01000001">
    <property type="protein sequence ID" value="SMF20350.1"/>
    <property type="molecule type" value="Genomic_DNA"/>
</dbReference>
<dbReference type="GO" id="GO:0005737">
    <property type="term" value="C:cytoplasm"/>
    <property type="evidence" value="ECO:0007669"/>
    <property type="project" value="TreeGrafter"/>
</dbReference>
<reference evidence="3 4" key="1">
    <citation type="submission" date="2017-04" db="EMBL/GenBank/DDBJ databases">
        <authorList>
            <person name="Afonso C.L."/>
            <person name="Miller P.J."/>
            <person name="Scott M.A."/>
            <person name="Spackman E."/>
            <person name="Goraichik I."/>
            <person name="Dimitrov K.M."/>
            <person name="Suarez D.L."/>
            <person name="Swayne D.E."/>
        </authorList>
    </citation>
    <scope>NUCLEOTIDE SEQUENCE [LARGE SCALE GENOMIC DNA]</scope>
    <source>
        <strain evidence="3 4">A2P</strain>
    </source>
</reference>
<dbReference type="InterPro" id="IPR006076">
    <property type="entry name" value="FAD-dep_OxRdtase"/>
</dbReference>
<dbReference type="Gene3D" id="3.30.9.10">
    <property type="entry name" value="D-Amino Acid Oxidase, subunit A, domain 2"/>
    <property type="match status" value="1"/>
</dbReference>
<evidence type="ECO:0000256" key="1">
    <source>
        <dbReference type="ARBA" id="ARBA00023002"/>
    </source>
</evidence>
<feature type="domain" description="FAD dependent oxidoreductase" evidence="2">
    <location>
        <begin position="16"/>
        <end position="376"/>
    </location>
</feature>
<dbReference type="SUPFAM" id="SSF51905">
    <property type="entry name" value="FAD/NAD(P)-binding domain"/>
    <property type="match status" value="1"/>
</dbReference>
<proteinExistence type="predicted"/>
<dbReference type="Pfam" id="PF01266">
    <property type="entry name" value="DAO"/>
    <property type="match status" value="1"/>
</dbReference>
<dbReference type="InterPro" id="IPR036188">
    <property type="entry name" value="FAD/NAD-bd_sf"/>
</dbReference>
<dbReference type="Gene3D" id="3.50.50.60">
    <property type="entry name" value="FAD/NAD(P)-binding domain"/>
    <property type="match status" value="1"/>
</dbReference>
<accession>A0A1X7DS30</accession>
<dbReference type="OrthoDB" id="9804379at2"/>
<protein>
    <submittedName>
        <fullName evidence="3">4-methylaminobutanoate oxidase (Formaldehyde-forming)</fullName>
    </submittedName>
</protein>
<dbReference type="PANTHER" id="PTHR13847">
    <property type="entry name" value="SARCOSINE DEHYDROGENASE-RELATED"/>
    <property type="match status" value="1"/>
</dbReference>
<keyword evidence="1" id="KW-0560">Oxidoreductase</keyword>
<evidence type="ECO:0000259" key="2">
    <source>
        <dbReference type="Pfam" id="PF01266"/>
    </source>
</evidence>
<evidence type="ECO:0000313" key="3">
    <source>
        <dbReference type="EMBL" id="SMF20350.1"/>
    </source>
</evidence>
<sequence length="419" mass="42886">MTANRAANPAVVDSADIVVVGAGILGLAVAWALGQALGSGGGRSVLVVDRHPPSTQATARAAALLTRARGDAATAALVRDTYAAIEALEEELEEDLGLRRVGTLHVAASAARVESLRTLVGDSADPVEWLDGEGAARLAPCLSAEAVERAAFMPLDGFIDPVRLADAYRRSARRAGIRISIGLSVQAIRVEHGRVTGLETGQGFIAAPLVVNAAGAWAAGLAWSAGVGLPQAPVRSQYWITEPRPDLFPRDLPVLVMPDAGAYARPELGALLFGLRGRRSVALDPARLPVDTAGLDLGDSDGGLETLEEGWRGLARLCPPLLRAGIAHYVSGLSTYTADGRFVLGPAPEVEGLFMATGCCGAGIAASGGIGQAVAAAVLGMPVPVEMSRFAPGRLGAVDPLAPALRDACAATRSGKTSG</sequence>
<dbReference type="PANTHER" id="PTHR13847:SF287">
    <property type="entry name" value="FAD-DEPENDENT OXIDOREDUCTASE DOMAIN-CONTAINING PROTEIN 1"/>
    <property type="match status" value="1"/>
</dbReference>
<dbReference type="STRING" id="286727.SAMN02982917_0901"/>
<organism evidence="3 4">
    <name type="scientific">Azospirillum oryzae</name>
    <dbReference type="NCBI Taxonomy" id="286727"/>
    <lineage>
        <taxon>Bacteria</taxon>
        <taxon>Pseudomonadati</taxon>
        <taxon>Pseudomonadota</taxon>
        <taxon>Alphaproteobacteria</taxon>
        <taxon>Rhodospirillales</taxon>
        <taxon>Azospirillaceae</taxon>
        <taxon>Azospirillum</taxon>
    </lineage>
</organism>